<organism evidence="1 2">
    <name type="scientific">Legionella maioricensis</name>
    <dbReference type="NCBI Taxonomy" id="2896528"/>
    <lineage>
        <taxon>Bacteria</taxon>
        <taxon>Pseudomonadati</taxon>
        <taxon>Pseudomonadota</taxon>
        <taxon>Gammaproteobacteria</taxon>
        <taxon>Legionellales</taxon>
        <taxon>Legionellaceae</taxon>
        <taxon>Legionella</taxon>
    </lineage>
</organism>
<name>A0A9X2D291_9GAMM</name>
<evidence type="ECO:0000313" key="2">
    <source>
        <dbReference type="Proteomes" id="UP001139721"/>
    </source>
</evidence>
<sequence length="383" mass="43053">MQFNVDKILDFALLKAISKGIAEAEGYPVATIYRGGFCITCQKTDRENIIFQQLMDIFPDLCRQYNISPLPGRTEFASSRTPASATELIKYEFYISLDDLDKILMNVSENYVGYRHSGSVLRLAEPNKILMKPGVMCLFPALEMADNNIMLRIAGCNASETISTQLSFLIKKYLPTVNVGTRECYGHHVSPVAKEVFKLEEHDILKIALSCIGIKKQINHQSEKGTTEFHLEVEYRNRLTAMNSEAMEIYRALGAVTPDELPNLKSIEIPIGLFLEELIIHLQEKKEVFNKSLMDAEAKMGKGLNGRDTYVLNNYPSKVQGISVGIEKAQELSRYVEKENTLQNDSNNHATSVFSIGQVETFFNQVRLSSTPNSSVDSTLTIR</sequence>
<keyword evidence="2" id="KW-1185">Reference proteome</keyword>
<comment type="caution">
    <text evidence="1">The sequence shown here is derived from an EMBL/GenBank/DDBJ whole genome shotgun (WGS) entry which is preliminary data.</text>
</comment>
<dbReference type="AlphaFoldDB" id="A0A9X2D291"/>
<dbReference type="Proteomes" id="UP001139721">
    <property type="component" value="Unassembled WGS sequence"/>
</dbReference>
<proteinExistence type="predicted"/>
<evidence type="ECO:0000313" key="1">
    <source>
        <dbReference type="EMBL" id="MCL9684888.1"/>
    </source>
</evidence>
<accession>A0A9X2D291</accession>
<dbReference type="EMBL" id="JAJKBJ010000015">
    <property type="protein sequence ID" value="MCL9684888.1"/>
    <property type="molecule type" value="Genomic_DNA"/>
</dbReference>
<protein>
    <submittedName>
        <fullName evidence="1">Uncharacterized protein</fullName>
    </submittedName>
</protein>
<gene>
    <name evidence="1" type="ORF">LOX96_12350</name>
</gene>
<reference evidence="1" key="1">
    <citation type="submission" date="2021-11" db="EMBL/GenBank/DDBJ databases">
        <title>Legionella maioricencis sp. nov., a new species isolated from hot water samples in Mallorca.</title>
        <authorList>
            <person name="Crespi S."/>
            <person name="Drasar V."/>
            <person name="Salva-Serra F."/>
            <person name="Jaen-Luchoro D."/>
            <person name="Pineiro-Iglesias B."/>
            <person name="Aliaga F."/>
            <person name="Fernandez-Juarez V."/>
            <person name="Coll G."/>
            <person name="Moore E.R.B."/>
            <person name="Bennasar-Figueras A."/>
        </authorList>
    </citation>
    <scope>NUCLEOTIDE SEQUENCE</scope>
    <source>
        <strain evidence="1">HCPI-6</strain>
    </source>
</reference>
<dbReference type="RefSeq" id="WP_250424433.1">
    <property type="nucleotide sequence ID" value="NZ_JAJKBJ010000015.1"/>
</dbReference>